<organism evidence="1 2">
    <name type="scientific">Colocasia esculenta</name>
    <name type="common">Wild taro</name>
    <name type="synonym">Arum esculentum</name>
    <dbReference type="NCBI Taxonomy" id="4460"/>
    <lineage>
        <taxon>Eukaryota</taxon>
        <taxon>Viridiplantae</taxon>
        <taxon>Streptophyta</taxon>
        <taxon>Embryophyta</taxon>
        <taxon>Tracheophyta</taxon>
        <taxon>Spermatophyta</taxon>
        <taxon>Magnoliopsida</taxon>
        <taxon>Liliopsida</taxon>
        <taxon>Araceae</taxon>
        <taxon>Aroideae</taxon>
        <taxon>Colocasieae</taxon>
        <taxon>Colocasia</taxon>
    </lineage>
</organism>
<evidence type="ECO:0000313" key="1">
    <source>
        <dbReference type="EMBL" id="MQL90856.1"/>
    </source>
</evidence>
<sequence>MKVQDNQIRGSADVFRAHFKLSASQSSGADVYYAKHRMDRMHIQLSGKYSNNKGWMDRLFFVRCRDGAEWGFPTVIRSA</sequence>
<reference evidence="1" key="1">
    <citation type="submission" date="2017-07" db="EMBL/GenBank/DDBJ databases">
        <title>Taro Niue Genome Assembly and Annotation.</title>
        <authorList>
            <person name="Atibalentja N."/>
            <person name="Keating K."/>
            <person name="Fields C.J."/>
        </authorList>
    </citation>
    <scope>NUCLEOTIDE SEQUENCE</scope>
    <source>
        <strain evidence="1">Niue_2</strain>
        <tissue evidence="1">Leaf</tissue>
    </source>
</reference>
<gene>
    <name evidence="1" type="ORF">Taro_023457</name>
</gene>
<name>A0A843V6H4_COLES</name>
<comment type="caution">
    <text evidence="1">The sequence shown here is derived from an EMBL/GenBank/DDBJ whole genome shotgun (WGS) entry which is preliminary data.</text>
</comment>
<proteinExistence type="predicted"/>
<dbReference type="EMBL" id="NMUH01001279">
    <property type="protein sequence ID" value="MQL90856.1"/>
    <property type="molecule type" value="Genomic_DNA"/>
</dbReference>
<keyword evidence="2" id="KW-1185">Reference proteome</keyword>
<evidence type="ECO:0000313" key="2">
    <source>
        <dbReference type="Proteomes" id="UP000652761"/>
    </source>
</evidence>
<accession>A0A843V6H4</accession>
<dbReference type="AlphaFoldDB" id="A0A843V6H4"/>
<protein>
    <submittedName>
        <fullName evidence="1">Uncharacterized protein</fullName>
    </submittedName>
</protein>
<dbReference type="Proteomes" id="UP000652761">
    <property type="component" value="Unassembled WGS sequence"/>
</dbReference>